<evidence type="ECO:0000259" key="2">
    <source>
        <dbReference type="PROSITE" id="PS50010"/>
    </source>
</evidence>
<dbReference type="Proteomes" id="UP000444721">
    <property type="component" value="Unassembled WGS sequence"/>
</dbReference>
<dbReference type="PANTHER" id="PTHR12673:SF159">
    <property type="entry name" value="LD03170P"/>
    <property type="match status" value="1"/>
</dbReference>
<reference evidence="3 4" key="1">
    <citation type="journal article" date="2019" name="Sci. Rep.">
        <title>Nanopore sequencing improves the draft genome of the human pathogenic amoeba Naegleria fowleri.</title>
        <authorList>
            <person name="Liechti N."/>
            <person name="Schurch N."/>
            <person name="Bruggmann R."/>
            <person name="Wittwer M."/>
        </authorList>
    </citation>
    <scope>NUCLEOTIDE SEQUENCE [LARGE SCALE GENOMIC DNA]</scope>
    <source>
        <strain evidence="3 4">ATCC 30894</strain>
    </source>
</reference>
<feature type="compositionally biased region" description="Low complexity" evidence="1">
    <location>
        <begin position="490"/>
        <end position="510"/>
    </location>
</feature>
<sequence length="890" mass="102214">MSAQGRKRQKILEEVIETEEEYVNNLETLLQVYEKPLLEKGEEFGFTKSMHIKVFNDLGPIRITNGRLLADLKKLMEEEKEMGKKPEKTIGEIFLRYAPFLKSYTTYCNQYNNISTILRNVKKEHPELDKFLLAQQKSGLYGVNNRALNSFLILPVQRIPRYKMLLSELLSKTSQYHKDFASLTEALKAVSDIADYVNEKIRAFESEERLVSLFSQFEEDMIKDGMEEKEMSEKQTRRYQMEILKNVKFFSSSKHLKMQKVNFYLFNDLILVSLPPPPQPLQLDPKDEKKKKEEPPVEKYLCRIHLDSPPYPWIRDIADKYIPELSLGLGTWGVDPNIAKIRNTLSTPSSPASASLPSLSTTSMGSVGGIITSSHASLSVPSVNRETRASSTDSLAMTEGFEIIGLQNAFQIIAHDDVYVFDFPDFDTKVKYICQITDNIHEYAKNATTLEYAVVHNSGLIPYPFYSNLAYLSQKMSCLETADKKKKRSSSSSRIDQTSSPSTPTNSPSSGEEKKKGIFRFFKSKKHLKEEKTISTQFEEIEMDPYEISPEAIPSVPEKNIPHSAHLNQVKERDITERFYIAQAINTYRPHRFFNNVGVGQVDSKGVMSFHRGDILIIFEKPNSDFVLAKKAGLNSDPDRRQKILESYIPRDFETLKNLMNIQKNREGVNAGDPPAVKQLRRVKHHFVQIRDLLNELLEYYSNGGKNNNQPTNVRNSTAHIMENNTRGDDLLSKMDLLSLFESSNERKKSTSSTNLEKEREIAKKRKSLSIVFDGESNKTYENDEEESLFRNLINLYEEWNEVGLVPVKYIDEFKSHSTSTKLEKLIEWRNEQEERKIRNFVIKKKKATKAVEIDELGVSCSSAMMGLPRIDTMKEKEVSSLLKKSKKQE</sequence>
<keyword evidence="4" id="KW-1185">Reference proteome</keyword>
<dbReference type="InterPro" id="IPR035899">
    <property type="entry name" value="DBL_dom_sf"/>
</dbReference>
<dbReference type="GeneID" id="68108831"/>
<dbReference type="VEuPathDB" id="AmoebaDB:NfTy_054150"/>
<dbReference type="CDD" id="cd00160">
    <property type="entry name" value="RhoGEF"/>
    <property type="match status" value="1"/>
</dbReference>
<dbReference type="EMBL" id="VFQX01000027">
    <property type="protein sequence ID" value="KAF0979270.1"/>
    <property type="molecule type" value="Genomic_DNA"/>
</dbReference>
<evidence type="ECO:0000256" key="1">
    <source>
        <dbReference type="SAM" id="MobiDB-lite"/>
    </source>
</evidence>
<protein>
    <recommendedName>
        <fullName evidence="2">DH domain-containing protein</fullName>
    </recommendedName>
</protein>
<accession>A0A6A5C097</accession>
<name>A0A6A5C097_NAEFO</name>
<feature type="region of interest" description="Disordered" evidence="1">
    <location>
        <begin position="483"/>
        <end position="513"/>
    </location>
</feature>
<dbReference type="OMA" id="ITDNIHE"/>
<organism evidence="3 4">
    <name type="scientific">Naegleria fowleri</name>
    <name type="common">Brain eating amoeba</name>
    <dbReference type="NCBI Taxonomy" id="5763"/>
    <lineage>
        <taxon>Eukaryota</taxon>
        <taxon>Discoba</taxon>
        <taxon>Heterolobosea</taxon>
        <taxon>Tetramitia</taxon>
        <taxon>Eutetramitia</taxon>
        <taxon>Vahlkampfiidae</taxon>
        <taxon>Naegleria</taxon>
    </lineage>
</organism>
<feature type="domain" description="DH" evidence="2">
    <location>
        <begin position="7"/>
        <end position="200"/>
    </location>
</feature>
<dbReference type="SMART" id="SM00325">
    <property type="entry name" value="RhoGEF"/>
    <property type="match status" value="1"/>
</dbReference>
<proteinExistence type="predicted"/>
<dbReference type="VEuPathDB" id="AmoebaDB:FDP41_001613"/>
<dbReference type="InterPro" id="IPR051092">
    <property type="entry name" value="FYVE_RhoGEF_PH"/>
</dbReference>
<dbReference type="AlphaFoldDB" id="A0A6A5C097"/>
<dbReference type="Pfam" id="PF00621">
    <property type="entry name" value="RhoGEF"/>
    <property type="match status" value="1"/>
</dbReference>
<dbReference type="PANTHER" id="PTHR12673">
    <property type="entry name" value="FACIOGENITAL DYSPLASIA PROTEIN"/>
    <property type="match status" value="1"/>
</dbReference>
<dbReference type="RefSeq" id="XP_044563983.1">
    <property type="nucleotide sequence ID" value="XM_044704717.1"/>
</dbReference>
<dbReference type="OrthoDB" id="2015333at2759"/>
<dbReference type="SUPFAM" id="SSF48065">
    <property type="entry name" value="DBL homology domain (DH-domain)"/>
    <property type="match status" value="1"/>
</dbReference>
<dbReference type="VEuPathDB" id="AmoebaDB:NF0109820"/>
<dbReference type="GO" id="GO:0005085">
    <property type="term" value="F:guanyl-nucleotide exchange factor activity"/>
    <property type="evidence" value="ECO:0007669"/>
    <property type="project" value="InterPro"/>
</dbReference>
<dbReference type="GO" id="GO:0005737">
    <property type="term" value="C:cytoplasm"/>
    <property type="evidence" value="ECO:0007669"/>
    <property type="project" value="TreeGrafter"/>
</dbReference>
<dbReference type="PROSITE" id="PS50010">
    <property type="entry name" value="DH_2"/>
    <property type="match status" value="1"/>
</dbReference>
<dbReference type="InterPro" id="IPR000219">
    <property type="entry name" value="DH_dom"/>
</dbReference>
<evidence type="ECO:0000313" key="4">
    <source>
        <dbReference type="Proteomes" id="UP000444721"/>
    </source>
</evidence>
<comment type="caution">
    <text evidence="3">The sequence shown here is derived from an EMBL/GenBank/DDBJ whole genome shotgun (WGS) entry which is preliminary data.</text>
</comment>
<evidence type="ECO:0000313" key="3">
    <source>
        <dbReference type="EMBL" id="KAF0979270.1"/>
    </source>
</evidence>
<dbReference type="Gene3D" id="1.20.900.10">
    <property type="entry name" value="Dbl homology (DH) domain"/>
    <property type="match status" value="1"/>
</dbReference>
<gene>
    <name evidence="3" type="ORF">FDP41_001613</name>
</gene>